<evidence type="ECO:0000313" key="1">
    <source>
        <dbReference type="EMBL" id="AAZ18867.1"/>
    </source>
</evidence>
<dbReference type="HOGENOM" id="CLU_684893_0_0_6"/>
<evidence type="ECO:0000313" key="2">
    <source>
        <dbReference type="Proteomes" id="UP000000546"/>
    </source>
</evidence>
<dbReference type="AlphaFoldDB" id="Q4FSZ1"/>
<organism evidence="1 2">
    <name type="scientific">Psychrobacter arcticus (strain DSM 17307 / VKM B-2377 / 273-4)</name>
    <dbReference type="NCBI Taxonomy" id="259536"/>
    <lineage>
        <taxon>Bacteria</taxon>
        <taxon>Pseudomonadati</taxon>
        <taxon>Pseudomonadota</taxon>
        <taxon>Gammaproteobacteria</taxon>
        <taxon>Moraxellales</taxon>
        <taxon>Moraxellaceae</taxon>
        <taxon>Psychrobacter</taxon>
    </lineage>
</organism>
<protein>
    <submittedName>
        <fullName evidence="1">Uncharacterized protein</fullName>
    </submittedName>
</protein>
<dbReference type="RefSeq" id="WP_011280289.1">
    <property type="nucleotide sequence ID" value="NC_007204.1"/>
</dbReference>
<dbReference type="OrthoDB" id="6389037at2"/>
<dbReference type="eggNOG" id="ENOG50333AP">
    <property type="taxonomic scope" value="Bacteria"/>
</dbReference>
<dbReference type="KEGG" id="par:Psyc_1014"/>
<proteinExistence type="predicted"/>
<dbReference type="STRING" id="259536.Psyc_1014"/>
<gene>
    <name evidence="1" type="ordered locus">Psyc_1014</name>
</gene>
<accession>Q4FSZ1</accession>
<sequence length="402" mass="43095">MNINHIQIGATNIVKAYLGNTIIYQKVMGLVSLFSASQQGFWYEPADITTLYQDAAGTVATTLAGDPIALVKDKSGNNNHAVQTVSTKRSVYNVNPSRITLDKVDDEFVVTVPTGGWIGTMVVGTAIGTASYEVNLPAGSFLLGQKDAKFDRNIVGVVLRNSSLTEVEKTSTKDYFIGKGAVDSYGAATDFVEFWRNCTEITDFPLINTVNGINFSLTWLSCNKLTSFPLINTSGGTNFYGAWSGCSRLTSFPLINTISGTSFSYAWQDCNGLTSFPLINTSAGTNLSGAWYRCFGLTSFPQIDTSSGTNFYQAWSGCSRLTSFPSNMFDNVKGGDFTYAFTSTALTQVSIDNILTSLVTSGIAAGTRRFDQSGGSAPSITGTTAIDTLRSRGWTVTVTGGY</sequence>
<name>Q4FSZ1_PSYA2</name>
<keyword evidence="2" id="KW-1185">Reference proteome</keyword>
<reference evidence="1 2" key="1">
    <citation type="journal article" date="2010" name="Appl. Environ. Microbiol.">
        <title>The genome sequence of Psychrobacter arcticus 273-4, a psychroactive Siberian permafrost bacterium, reveals mechanisms for adaptation to low-temperature growth.</title>
        <authorList>
            <person name="Ayala-del-Rio H.L."/>
            <person name="Chain P.S."/>
            <person name="Grzymski J.J."/>
            <person name="Ponder M.A."/>
            <person name="Ivanova N."/>
            <person name="Bergholz P.W."/>
            <person name="Di Bartolo G."/>
            <person name="Hauser L."/>
            <person name="Land M."/>
            <person name="Bakermans C."/>
            <person name="Rodrigues D."/>
            <person name="Klappenbach J."/>
            <person name="Zarka D."/>
            <person name="Larimer F."/>
            <person name="Richardson P."/>
            <person name="Murray A."/>
            <person name="Thomashow M."/>
            <person name="Tiedje J.M."/>
        </authorList>
    </citation>
    <scope>NUCLEOTIDE SEQUENCE [LARGE SCALE GENOMIC DNA]</scope>
    <source>
        <strain evidence="2">DSM 17307 / VKM B-2377 / 273-4</strain>
    </source>
</reference>
<dbReference type="Proteomes" id="UP000000546">
    <property type="component" value="Chromosome"/>
</dbReference>
<dbReference type="EMBL" id="CP000082">
    <property type="protein sequence ID" value="AAZ18867.1"/>
    <property type="molecule type" value="Genomic_DNA"/>
</dbReference>